<dbReference type="KEGG" id="mgod:E7746_14110"/>
<feature type="compositionally biased region" description="Polar residues" evidence="1">
    <location>
        <begin position="50"/>
        <end position="63"/>
    </location>
</feature>
<protein>
    <submittedName>
        <fullName evidence="2">DUF3408 domain-containing protein</fullName>
    </submittedName>
</protein>
<accession>A0A4P7VRN9</accession>
<keyword evidence="3" id="KW-1185">Reference proteome</keyword>
<evidence type="ECO:0000313" key="3">
    <source>
        <dbReference type="Proteomes" id="UP000297031"/>
    </source>
</evidence>
<evidence type="ECO:0000256" key="1">
    <source>
        <dbReference type="SAM" id="MobiDB-lite"/>
    </source>
</evidence>
<feature type="region of interest" description="Disordered" evidence="1">
    <location>
        <begin position="15"/>
        <end position="69"/>
    </location>
</feature>
<dbReference type="InterPro" id="IPR021823">
    <property type="entry name" value="DUF3408"/>
</dbReference>
<gene>
    <name evidence="2" type="ORF">E7746_14110</name>
</gene>
<dbReference type="RefSeq" id="WP_136411223.1">
    <property type="nucleotide sequence ID" value="NZ_CP039393.1"/>
</dbReference>
<name>A0A4P7VRN9_9BACT</name>
<reference evidence="2 3" key="1">
    <citation type="submission" date="2019-02" db="EMBL/GenBank/DDBJ databases">
        <title>Isolation and identification of novel species under the genus Muribaculum.</title>
        <authorList>
            <person name="Miyake S."/>
            <person name="Ding Y."/>
            <person name="Low A."/>
            <person name="Soh M."/>
            <person name="Seedorf H."/>
        </authorList>
    </citation>
    <scope>NUCLEOTIDE SEQUENCE [LARGE SCALE GENOMIC DNA]</scope>
    <source>
        <strain evidence="2 3">TLL-A4</strain>
    </source>
</reference>
<dbReference type="Proteomes" id="UP000297031">
    <property type="component" value="Chromosome"/>
</dbReference>
<proteinExistence type="predicted"/>
<evidence type="ECO:0000313" key="2">
    <source>
        <dbReference type="EMBL" id="QCD36930.1"/>
    </source>
</evidence>
<dbReference type="Pfam" id="PF11888">
    <property type="entry name" value="DUF3408"/>
    <property type="match status" value="1"/>
</dbReference>
<sequence length="137" mass="15631">MAKKYESEIDPDEFIRSFREESSSLSTLKRKPKESPTPDTPDSTEDRAASTKSSHAPAKQSSADTKREAQFRERFITRTTYLRPQVKFLMVEIDPVLIGKIKRLIAFENGSCSLKSYINNVLASHFEEYADVINPKL</sequence>
<dbReference type="OrthoDB" id="1012936at2"/>
<dbReference type="EMBL" id="CP039393">
    <property type="protein sequence ID" value="QCD36930.1"/>
    <property type="molecule type" value="Genomic_DNA"/>
</dbReference>
<dbReference type="AlphaFoldDB" id="A0A4P7VRN9"/>
<organism evidence="2 3">
    <name type="scientific">Muribaculum gordoncarteri</name>
    <dbReference type="NCBI Taxonomy" id="2530390"/>
    <lineage>
        <taxon>Bacteria</taxon>
        <taxon>Pseudomonadati</taxon>
        <taxon>Bacteroidota</taxon>
        <taxon>Bacteroidia</taxon>
        <taxon>Bacteroidales</taxon>
        <taxon>Muribaculaceae</taxon>
        <taxon>Muribaculum</taxon>
    </lineage>
</organism>